<organism evidence="2">
    <name type="scientific">Oryza meridionalis</name>
    <dbReference type="NCBI Taxonomy" id="40149"/>
    <lineage>
        <taxon>Eukaryota</taxon>
        <taxon>Viridiplantae</taxon>
        <taxon>Streptophyta</taxon>
        <taxon>Embryophyta</taxon>
        <taxon>Tracheophyta</taxon>
        <taxon>Spermatophyta</taxon>
        <taxon>Magnoliopsida</taxon>
        <taxon>Liliopsida</taxon>
        <taxon>Poales</taxon>
        <taxon>Poaceae</taxon>
        <taxon>BOP clade</taxon>
        <taxon>Oryzoideae</taxon>
        <taxon>Oryzeae</taxon>
        <taxon>Oryzinae</taxon>
        <taxon>Oryza</taxon>
    </lineage>
</organism>
<evidence type="ECO:0000256" key="1">
    <source>
        <dbReference type="SAM" id="MobiDB-lite"/>
    </source>
</evidence>
<dbReference type="HOGENOM" id="CLU_107353_0_0_1"/>
<proteinExistence type="predicted"/>
<feature type="compositionally biased region" description="Basic and acidic residues" evidence="1">
    <location>
        <begin position="189"/>
        <end position="201"/>
    </location>
</feature>
<evidence type="ECO:0000313" key="2">
    <source>
        <dbReference type="EnsemblPlants" id="OMERI08G03760.1"/>
    </source>
</evidence>
<dbReference type="STRING" id="40149.A0A0E0EI83"/>
<dbReference type="EnsemblPlants" id="OMERI08G03760.1">
    <property type="protein sequence ID" value="OMERI08G03760.1"/>
    <property type="gene ID" value="OMERI08G03760"/>
</dbReference>
<name>A0A0E0EI83_9ORYZ</name>
<feature type="region of interest" description="Disordered" evidence="1">
    <location>
        <begin position="1"/>
        <end position="93"/>
    </location>
</feature>
<protein>
    <submittedName>
        <fullName evidence="2">Uncharacterized protein</fullName>
    </submittedName>
</protein>
<feature type="region of interest" description="Disordered" evidence="1">
    <location>
        <begin position="183"/>
        <end position="207"/>
    </location>
</feature>
<dbReference type="Gramene" id="OMERI08G03760.1">
    <property type="protein sequence ID" value="OMERI08G03760.1"/>
    <property type="gene ID" value="OMERI08G03760"/>
</dbReference>
<keyword evidence="3" id="KW-1185">Reference proteome</keyword>
<feature type="compositionally biased region" description="Polar residues" evidence="1">
    <location>
        <begin position="62"/>
        <end position="93"/>
    </location>
</feature>
<dbReference type="Proteomes" id="UP000008021">
    <property type="component" value="Chromosome 8"/>
</dbReference>
<sequence length="207" mass="21763">MSLRRGGESGGGDSPHRWEEANNTTPRLQPGSAGGRSATPSAKMSSRGWGESSGDDSPRLQGDSSSCKKAKSQTPSLQPGSTSEHVAASSATAVETGLEFGKVDGEAHAPRSPALGKATTAALNRRAVAGGLDLDPKRSGIKIKKTRMLLKKVRRRRLACCAVSSSESRRRWSRAWPVEAAEQRGAMEAADHAGPTEEAKPRARGHG</sequence>
<evidence type="ECO:0000313" key="3">
    <source>
        <dbReference type="Proteomes" id="UP000008021"/>
    </source>
</evidence>
<reference evidence="2" key="1">
    <citation type="submission" date="2015-04" db="UniProtKB">
        <authorList>
            <consortium name="EnsemblPlants"/>
        </authorList>
    </citation>
    <scope>IDENTIFICATION</scope>
</reference>
<accession>A0A0E0EI83</accession>
<feature type="region of interest" description="Disordered" evidence="1">
    <location>
        <begin position="99"/>
        <end position="118"/>
    </location>
</feature>
<dbReference type="AlphaFoldDB" id="A0A0E0EI83"/>
<reference evidence="2" key="2">
    <citation type="submission" date="2018-05" db="EMBL/GenBank/DDBJ databases">
        <title>OmerRS3 (Oryza meridionalis Reference Sequence Version 3).</title>
        <authorList>
            <person name="Zhang J."/>
            <person name="Kudrna D."/>
            <person name="Lee S."/>
            <person name="Talag J."/>
            <person name="Welchert J."/>
            <person name="Wing R.A."/>
        </authorList>
    </citation>
    <scope>NUCLEOTIDE SEQUENCE [LARGE SCALE GENOMIC DNA]</scope>
    <source>
        <strain evidence="2">cv. OR44</strain>
    </source>
</reference>